<keyword evidence="7" id="KW-0812">Transmembrane</keyword>
<dbReference type="CDD" id="cd07765">
    <property type="entry name" value="KRAB_A-box"/>
    <property type="match status" value="1"/>
</dbReference>
<name>A0ABM5AWE6_VULVU</name>
<feature type="transmembrane region" description="Helical" evidence="7">
    <location>
        <begin position="21"/>
        <end position="45"/>
    </location>
</feature>
<feature type="domain" description="C2H2-type" evidence="8">
    <location>
        <begin position="326"/>
        <end position="353"/>
    </location>
</feature>
<dbReference type="InterPro" id="IPR036236">
    <property type="entry name" value="Znf_C2H2_sf"/>
</dbReference>
<keyword evidence="10" id="KW-1185">Reference proteome</keyword>
<dbReference type="Proteomes" id="UP001652641">
    <property type="component" value="Chromosome 1"/>
</dbReference>
<organism evidence="10 14">
    <name type="scientific">Vulpes vulpes</name>
    <name type="common">Red fox</name>
    <dbReference type="NCBI Taxonomy" id="9627"/>
    <lineage>
        <taxon>Eukaryota</taxon>
        <taxon>Metazoa</taxon>
        <taxon>Chordata</taxon>
        <taxon>Craniata</taxon>
        <taxon>Vertebrata</taxon>
        <taxon>Euteleostomi</taxon>
        <taxon>Mammalia</taxon>
        <taxon>Eutheria</taxon>
        <taxon>Laurasiatheria</taxon>
        <taxon>Carnivora</taxon>
        <taxon>Caniformia</taxon>
        <taxon>Canidae</taxon>
        <taxon>Vulpes</taxon>
    </lineage>
</organism>
<keyword evidence="7" id="KW-1133">Transmembrane helix</keyword>
<feature type="domain" description="C2H2-type" evidence="8">
    <location>
        <begin position="354"/>
        <end position="381"/>
    </location>
</feature>
<evidence type="ECO:0000256" key="1">
    <source>
        <dbReference type="ARBA" id="ARBA00022723"/>
    </source>
</evidence>
<dbReference type="SMART" id="SM00355">
    <property type="entry name" value="ZnF_C2H2"/>
    <property type="match status" value="11"/>
</dbReference>
<keyword evidence="7" id="KW-0472">Membrane</keyword>
<dbReference type="InterPro" id="IPR013087">
    <property type="entry name" value="Znf_C2H2_type"/>
</dbReference>
<evidence type="ECO:0000313" key="10">
    <source>
        <dbReference type="Proteomes" id="UP001652641"/>
    </source>
</evidence>
<dbReference type="Gene3D" id="6.10.140.140">
    <property type="match status" value="1"/>
</dbReference>
<dbReference type="RefSeq" id="XP_072619111.1">
    <property type="nucleotide sequence ID" value="XM_072763010.1"/>
</dbReference>
<evidence type="ECO:0000256" key="3">
    <source>
        <dbReference type="ARBA" id="ARBA00022771"/>
    </source>
</evidence>
<evidence type="ECO:0000256" key="7">
    <source>
        <dbReference type="SAM" id="Phobius"/>
    </source>
</evidence>
<evidence type="ECO:0000259" key="9">
    <source>
        <dbReference type="PROSITE" id="PS50805"/>
    </source>
</evidence>
<evidence type="ECO:0000256" key="2">
    <source>
        <dbReference type="ARBA" id="ARBA00022737"/>
    </source>
</evidence>
<keyword evidence="3 6" id="KW-0863">Zinc-finger</keyword>
<dbReference type="SUPFAM" id="SSF109640">
    <property type="entry name" value="KRAB domain (Kruppel-associated box)"/>
    <property type="match status" value="1"/>
</dbReference>
<keyword evidence="2" id="KW-0677">Repeat</keyword>
<evidence type="ECO:0000259" key="8">
    <source>
        <dbReference type="PROSITE" id="PS50157"/>
    </source>
</evidence>
<keyword evidence="5" id="KW-0539">Nucleus</keyword>
<dbReference type="SMART" id="SM00349">
    <property type="entry name" value="KRAB"/>
    <property type="match status" value="1"/>
</dbReference>
<feature type="domain" description="C2H2-type" evidence="8">
    <location>
        <begin position="494"/>
        <end position="521"/>
    </location>
</feature>
<feature type="domain" description="C2H2-type" evidence="8">
    <location>
        <begin position="382"/>
        <end position="409"/>
    </location>
</feature>
<dbReference type="PROSITE" id="PS00028">
    <property type="entry name" value="ZINC_FINGER_C2H2_1"/>
    <property type="match status" value="11"/>
</dbReference>
<dbReference type="PROSITE" id="PS50805">
    <property type="entry name" value="KRAB"/>
    <property type="match status" value="1"/>
</dbReference>
<evidence type="ECO:0000313" key="12">
    <source>
        <dbReference type="RefSeq" id="XP_072619009.1"/>
    </source>
</evidence>
<keyword evidence="4" id="KW-0862">Zinc</keyword>
<evidence type="ECO:0000256" key="4">
    <source>
        <dbReference type="ARBA" id="ARBA00022833"/>
    </source>
</evidence>
<protein>
    <submittedName>
        <fullName evidence="11 12">Uncharacterized protein isoform X2</fullName>
    </submittedName>
</protein>
<feature type="domain" description="C2H2-type" evidence="8">
    <location>
        <begin position="438"/>
        <end position="465"/>
    </location>
</feature>
<feature type="domain" description="C2H2-type" evidence="8">
    <location>
        <begin position="578"/>
        <end position="605"/>
    </location>
</feature>
<dbReference type="Gene3D" id="3.30.160.60">
    <property type="entry name" value="Classic Zinc Finger"/>
    <property type="match status" value="11"/>
</dbReference>
<dbReference type="PANTHER" id="PTHR24377">
    <property type="entry name" value="IP01015P-RELATED"/>
    <property type="match status" value="1"/>
</dbReference>
<dbReference type="GeneID" id="112908785"/>
<dbReference type="RefSeq" id="XP_072619070.1">
    <property type="nucleotide sequence ID" value="XM_072762969.1"/>
</dbReference>
<dbReference type="SUPFAM" id="SSF57667">
    <property type="entry name" value="beta-beta-alpha zinc fingers"/>
    <property type="match status" value="6"/>
</dbReference>
<proteinExistence type="predicted"/>
<feature type="domain" description="C2H2-type" evidence="8">
    <location>
        <begin position="606"/>
        <end position="633"/>
    </location>
</feature>
<evidence type="ECO:0000256" key="6">
    <source>
        <dbReference type="PROSITE-ProRule" id="PRU00042"/>
    </source>
</evidence>
<keyword evidence="1" id="KW-0479">Metal-binding</keyword>
<evidence type="ECO:0000256" key="5">
    <source>
        <dbReference type="ARBA" id="ARBA00023242"/>
    </source>
</evidence>
<dbReference type="PROSITE" id="PS50157">
    <property type="entry name" value="ZINC_FINGER_C2H2_2"/>
    <property type="match status" value="11"/>
</dbReference>
<sequence>MEAPPHPKPVQDKTFKNCSMTIVIFLPLLALFTPTKVILLLLLTFGPCIINRLLQFIRERLSVTQALMTPFYTCVDAAPAVAVLTSDSNLVSMVAEVFLEPTQGSVTFEDVALYFSWEEWDLLDEDQRCLYHDVMLENFVLTSSLGCWHGVEDEEVPSKESISVGVSQIGTLRSGSFPQKAQPFELHGSILRNILHLAEHQGTYLGEKPYTCWKQFFVAANLQQYQGQHTRDIPVRSHVDRGSFIKNCTVHVSGKPFPSEETGKDFLASMGFLQQVTPTGEKPNNECEAVFHSGKSHHNCGECKKAFSCTDILTQDQRVITREGLYECGKCGKACTRRCNLIQHQKVHTRERPYECSECGKFFTYYSSFIIHRRVHTGERPYECNECGKSFSQSYSLNSHRKVHTGEKPYECRECGKSFSQRSNLIQHQRVHTGERPYECSECGKSFSQNFSLIYHRRVHTGERPHQCSECGKSFSRSSSLIHHRRLHTGERPYECSKCGKSFKQSSSFSSHRKVHTGERPYECGECGKSFSHSSNLKNHWRVHTGERPIECSECGKSFSCKSNLVKHLRVHTGERPYECGECGKSFSQSSSLIQHQRVHTGKRPIECRQCGKSFSSKSDLIQHQRLHTRERP</sequence>
<dbReference type="Pfam" id="PF01352">
    <property type="entry name" value="KRAB"/>
    <property type="match status" value="1"/>
</dbReference>
<feature type="domain" description="C2H2-type" evidence="8">
    <location>
        <begin position="410"/>
        <end position="437"/>
    </location>
</feature>
<dbReference type="InterPro" id="IPR050826">
    <property type="entry name" value="Krueppel_C2H2_ZnFinger"/>
</dbReference>
<evidence type="ECO:0000313" key="13">
    <source>
        <dbReference type="RefSeq" id="XP_072619070.1"/>
    </source>
</evidence>
<dbReference type="InterPro" id="IPR036051">
    <property type="entry name" value="KRAB_dom_sf"/>
</dbReference>
<dbReference type="RefSeq" id="XP_072619009.1">
    <property type="nucleotide sequence ID" value="XM_072762908.1"/>
</dbReference>
<dbReference type="InterPro" id="IPR001909">
    <property type="entry name" value="KRAB"/>
</dbReference>
<dbReference type="RefSeq" id="XP_072618946.1">
    <property type="nucleotide sequence ID" value="XM_072762845.1"/>
</dbReference>
<evidence type="ECO:0000313" key="14">
    <source>
        <dbReference type="RefSeq" id="XP_072619111.1"/>
    </source>
</evidence>
<feature type="domain" description="C2H2-type" evidence="8">
    <location>
        <begin position="466"/>
        <end position="493"/>
    </location>
</feature>
<feature type="domain" description="C2H2-type" evidence="8">
    <location>
        <begin position="550"/>
        <end position="577"/>
    </location>
</feature>
<feature type="domain" description="KRAB" evidence="9">
    <location>
        <begin position="106"/>
        <end position="191"/>
    </location>
</feature>
<evidence type="ECO:0000313" key="11">
    <source>
        <dbReference type="RefSeq" id="XP_072618946.1"/>
    </source>
</evidence>
<gene>
    <name evidence="11 12 13 14" type="primary">LOC112908785</name>
</gene>
<dbReference type="Pfam" id="PF00096">
    <property type="entry name" value="zf-C2H2"/>
    <property type="match status" value="11"/>
</dbReference>
<feature type="domain" description="C2H2-type" evidence="8">
    <location>
        <begin position="522"/>
        <end position="549"/>
    </location>
</feature>
<accession>A0ABM5AWE6</accession>
<reference evidence="10 11" key="1">
    <citation type="submission" date="2025-05" db="UniProtKB">
        <authorList>
            <consortium name="RefSeq"/>
        </authorList>
    </citation>
    <scope>NUCLEOTIDE SEQUENCE [LARGE SCALE GENOMIC DNA]</scope>
    <source>
        <tissue evidence="11 12">Cell line</tissue>
    </source>
</reference>